<protein>
    <submittedName>
        <fullName evidence="4">Uncharacterized protein</fullName>
    </submittedName>
</protein>
<dbReference type="EMBL" id="CAJHJG010001185">
    <property type="protein sequence ID" value="CAD6910061.1"/>
    <property type="molecule type" value="Genomic_DNA"/>
</dbReference>
<sequence>MRAPQALLLLIGCTLVAGQPIMQDHLNQPNKTPRDLNEVKDADAAAVATRFAGDAPSEHFQLKPGSKPVKGFGFSHDGRGKGWSRAKLHVKA</sequence>
<evidence type="ECO:0000256" key="2">
    <source>
        <dbReference type="SAM" id="SignalP"/>
    </source>
</evidence>
<dbReference type="Proteomes" id="UP000836402">
    <property type="component" value="Unassembled WGS sequence"/>
</dbReference>
<feature type="region of interest" description="Disordered" evidence="1">
    <location>
        <begin position="55"/>
        <end position="92"/>
    </location>
</feature>
<keyword evidence="6" id="KW-1185">Reference proteome</keyword>
<evidence type="ECO:0000313" key="6">
    <source>
        <dbReference type="Proteomes" id="UP000836402"/>
    </source>
</evidence>
<name>A0A177U053_9BASI</name>
<proteinExistence type="predicted"/>
<comment type="caution">
    <text evidence="4">The sequence shown here is derived from an EMBL/GenBank/DDBJ whole genome shotgun (WGS) entry which is preliminary data.</text>
</comment>
<feature type="chain" id="PRO_5043937993" evidence="2">
    <location>
        <begin position="19"/>
        <end position="92"/>
    </location>
</feature>
<evidence type="ECO:0000313" key="4">
    <source>
        <dbReference type="EMBL" id="KAE8245139.1"/>
    </source>
</evidence>
<gene>
    <name evidence="4" type="ORF">A4X03_0g7499</name>
    <name evidence="3" type="ORF">JKIAZH3_G983</name>
</gene>
<evidence type="ECO:0000313" key="5">
    <source>
        <dbReference type="Proteomes" id="UP000077671"/>
    </source>
</evidence>
<dbReference type="AlphaFoldDB" id="A0A177U053"/>
<accession>A0A177U053</accession>
<evidence type="ECO:0000256" key="1">
    <source>
        <dbReference type="SAM" id="MobiDB-lite"/>
    </source>
</evidence>
<organism evidence="4 5">
    <name type="scientific">Tilletia caries</name>
    <name type="common">wheat bunt fungus</name>
    <dbReference type="NCBI Taxonomy" id="13290"/>
    <lineage>
        <taxon>Eukaryota</taxon>
        <taxon>Fungi</taxon>
        <taxon>Dikarya</taxon>
        <taxon>Basidiomycota</taxon>
        <taxon>Ustilaginomycotina</taxon>
        <taxon>Exobasidiomycetes</taxon>
        <taxon>Tilletiales</taxon>
        <taxon>Tilletiaceae</taxon>
        <taxon>Tilletia</taxon>
    </lineage>
</organism>
<reference evidence="4" key="1">
    <citation type="submission" date="2016-04" db="EMBL/GenBank/DDBJ databases">
        <authorList>
            <person name="Nguyen H.D."/>
            <person name="Kesanakurti P."/>
            <person name="Cullis J."/>
            <person name="Levesque C.A."/>
            <person name="Hambleton S."/>
        </authorList>
    </citation>
    <scope>NUCLEOTIDE SEQUENCE</scope>
    <source>
        <strain evidence="4">DAOMC 238032</strain>
    </source>
</reference>
<dbReference type="Proteomes" id="UP000077671">
    <property type="component" value="Unassembled WGS sequence"/>
</dbReference>
<reference evidence="4" key="2">
    <citation type="journal article" date="2019" name="IMA Fungus">
        <title>Genome sequencing and comparison of five Tilletia species to identify candidate genes for the detection of regulated species infecting wheat.</title>
        <authorList>
            <person name="Nguyen H.D.T."/>
            <person name="Sultana T."/>
            <person name="Kesanakurti P."/>
            <person name="Hambleton S."/>
        </authorList>
    </citation>
    <scope>NUCLEOTIDE SEQUENCE</scope>
    <source>
        <strain evidence="4">DAOMC 238032</strain>
    </source>
</reference>
<dbReference type="EMBL" id="LWDD02001799">
    <property type="protein sequence ID" value="KAE8245139.1"/>
    <property type="molecule type" value="Genomic_DNA"/>
</dbReference>
<keyword evidence="2" id="KW-0732">Signal</keyword>
<feature type="compositionally biased region" description="Basic residues" evidence="1">
    <location>
        <begin position="82"/>
        <end position="92"/>
    </location>
</feature>
<reference evidence="3" key="3">
    <citation type="submission" date="2020-10" db="EMBL/GenBank/DDBJ databases">
        <authorList>
            <person name="Sedaghatjoo S."/>
        </authorList>
    </citation>
    <scope>NUCLEOTIDE SEQUENCE</scope>
    <source>
        <strain evidence="3">AZH3</strain>
    </source>
</reference>
<evidence type="ECO:0000313" key="3">
    <source>
        <dbReference type="EMBL" id="CAD6910061.1"/>
    </source>
</evidence>
<feature type="signal peptide" evidence="2">
    <location>
        <begin position="1"/>
        <end position="18"/>
    </location>
</feature>